<evidence type="ECO:0000259" key="1">
    <source>
        <dbReference type="Pfam" id="PF13521"/>
    </source>
</evidence>
<dbReference type="InterPro" id="IPR038727">
    <property type="entry name" value="NadR/Ttd14_AAA_dom"/>
</dbReference>
<dbReference type="AlphaFoldDB" id="A0A285IYY4"/>
<feature type="domain" description="NadR/Ttd14 AAA" evidence="1">
    <location>
        <begin position="2"/>
        <end position="143"/>
    </location>
</feature>
<reference evidence="2 3" key="1">
    <citation type="submission" date="2017-09" db="EMBL/GenBank/DDBJ databases">
        <authorList>
            <person name="Ehlers B."/>
            <person name="Leendertz F.H."/>
        </authorList>
    </citation>
    <scope>NUCLEOTIDE SEQUENCE [LARGE SCALE GENOMIC DNA]</scope>
    <source>
        <strain evidence="2 3">CGMCC 4.6857</strain>
    </source>
</reference>
<dbReference type="SUPFAM" id="SSF52540">
    <property type="entry name" value="P-loop containing nucleoside triphosphate hydrolases"/>
    <property type="match status" value="1"/>
</dbReference>
<protein>
    <submittedName>
        <fullName evidence="2">AAA domain-containing protein</fullName>
    </submittedName>
</protein>
<keyword evidence="3" id="KW-1185">Reference proteome</keyword>
<evidence type="ECO:0000313" key="2">
    <source>
        <dbReference type="EMBL" id="SNY53259.1"/>
    </source>
</evidence>
<sequence length="187" mass="20444">MRVAISGTHGTGKTTLAEALCARLPGHVLAEEPYYLLEEQGYECDFPPSPEDYRAMLACSVRSLLAPPSPPGTVFDRSPLDYLAYLAAIGADPSEQTEAAELRRAFATLDLLVITVITPETERLLPATELPGLRTRMNDALLELVYDDPLEAWENTPVLELSGLLDNRLDAVLGRVRPITEAGSRPR</sequence>
<dbReference type="Gene3D" id="3.40.50.300">
    <property type="entry name" value="P-loop containing nucleotide triphosphate hydrolases"/>
    <property type="match status" value="1"/>
</dbReference>
<accession>A0A285IYY4</accession>
<dbReference type="Pfam" id="PF13521">
    <property type="entry name" value="AAA_28"/>
    <property type="match status" value="1"/>
</dbReference>
<proteinExistence type="predicted"/>
<dbReference type="Proteomes" id="UP000219612">
    <property type="component" value="Unassembled WGS sequence"/>
</dbReference>
<dbReference type="RefSeq" id="WP_097323074.1">
    <property type="nucleotide sequence ID" value="NZ_OBDY01000013.1"/>
</dbReference>
<organism evidence="2 3">
    <name type="scientific">Paractinoplanes atraurantiacus</name>
    <dbReference type="NCBI Taxonomy" id="1036182"/>
    <lineage>
        <taxon>Bacteria</taxon>
        <taxon>Bacillati</taxon>
        <taxon>Actinomycetota</taxon>
        <taxon>Actinomycetes</taxon>
        <taxon>Micromonosporales</taxon>
        <taxon>Micromonosporaceae</taxon>
        <taxon>Paractinoplanes</taxon>
    </lineage>
</organism>
<name>A0A285IYY4_9ACTN</name>
<evidence type="ECO:0000313" key="3">
    <source>
        <dbReference type="Proteomes" id="UP000219612"/>
    </source>
</evidence>
<gene>
    <name evidence="2" type="ORF">SAMN05421748_113224</name>
</gene>
<dbReference type="EMBL" id="OBDY01000013">
    <property type="protein sequence ID" value="SNY53259.1"/>
    <property type="molecule type" value="Genomic_DNA"/>
</dbReference>
<dbReference type="InterPro" id="IPR027417">
    <property type="entry name" value="P-loop_NTPase"/>
</dbReference>
<dbReference type="OrthoDB" id="7351510at2"/>